<gene>
    <name evidence="3" type="ORF">DW833_03810</name>
</gene>
<organism evidence="3 4">
    <name type="scientific">Anaerobutyricum hallii</name>
    <dbReference type="NCBI Taxonomy" id="39488"/>
    <lineage>
        <taxon>Bacteria</taxon>
        <taxon>Bacillati</taxon>
        <taxon>Bacillota</taxon>
        <taxon>Clostridia</taxon>
        <taxon>Lachnospirales</taxon>
        <taxon>Lachnospiraceae</taxon>
        <taxon>Anaerobutyricum</taxon>
    </lineage>
</organism>
<proteinExistence type="predicted"/>
<name>A0A414B854_9FIRM</name>
<dbReference type="AlphaFoldDB" id="A0A414B854"/>
<dbReference type="InterPro" id="IPR003115">
    <property type="entry name" value="ParB_N"/>
</dbReference>
<dbReference type="GO" id="GO:0007059">
    <property type="term" value="P:chromosome segregation"/>
    <property type="evidence" value="ECO:0007669"/>
    <property type="project" value="TreeGrafter"/>
</dbReference>
<accession>A0A414B854</accession>
<dbReference type="Pfam" id="PF02195">
    <property type="entry name" value="ParB_N"/>
    <property type="match status" value="1"/>
</dbReference>
<sequence length="440" mass="50367">MGTFSIADMLSNKTKTEALQIPSGHFRTEDISIKRMYRNKENRYNLYNIEELASNIQAVGLRQNLEVIYDPCEKGDYRILSGERRWLALNQLVEKGYKEYEIVTCKVCCPVSTNMEKLELMATNSYREKNNADLMMEVKEATETFRRLKEEGAEVPGYDLQSGRIRDIVASFLGMSRTKVAQIECINNNLLERLKSLLKQEKIPFTVAYEAAGLKSELQVKVVRKYYENGKVTLKDIKDIKREYEEKNIPGQIKMDIPAPDQEEKAAVQMPTFTMMHPGDEQTGNIKESVDNVKTETDSIKEKADTALPAKKEYAWGVREPDDVKQEELIQEQKEQGEELEEAPVKDTGKSESSETSSLAEFDGIPGQWYKLSDNIVPFPFVPVLVATDILNNSVKVHEGFRRPDNTWRVAVNNKWRDGEDTVTGGKKIVAWMQMPEYEM</sequence>
<reference evidence="3 4" key="1">
    <citation type="submission" date="2018-08" db="EMBL/GenBank/DDBJ databases">
        <title>A genome reference for cultivated species of the human gut microbiota.</title>
        <authorList>
            <person name="Zou Y."/>
            <person name="Xue W."/>
            <person name="Luo G."/>
        </authorList>
    </citation>
    <scope>NUCLEOTIDE SEQUENCE [LARGE SCALE GENOMIC DNA]</scope>
    <source>
        <strain evidence="3 4">AM34-3LB</strain>
    </source>
</reference>
<comment type="caution">
    <text evidence="3">The sequence shown here is derived from an EMBL/GenBank/DDBJ whole genome shotgun (WGS) entry which is preliminary data.</text>
</comment>
<dbReference type="CDD" id="cd16406">
    <property type="entry name" value="ParB_N_like"/>
    <property type="match status" value="1"/>
</dbReference>
<protein>
    <recommendedName>
        <fullName evidence="2">ParB-like N-terminal domain-containing protein</fullName>
    </recommendedName>
</protein>
<dbReference type="PANTHER" id="PTHR33375:SF1">
    <property type="entry name" value="CHROMOSOME-PARTITIONING PROTEIN PARB-RELATED"/>
    <property type="match status" value="1"/>
</dbReference>
<dbReference type="Gene3D" id="1.10.10.2830">
    <property type="match status" value="1"/>
</dbReference>
<dbReference type="Proteomes" id="UP000284621">
    <property type="component" value="Unassembled WGS sequence"/>
</dbReference>
<dbReference type="GO" id="GO:0005694">
    <property type="term" value="C:chromosome"/>
    <property type="evidence" value="ECO:0007669"/>
    <property type="project" value="TreeGrafter"/>
</dbReference>
<feature type="domain" description="ParB-like N-terminal" evidence="2">
    <location>
        <begin position="31"/>
        <end position="93"/>
    </location>
</feature>
<evidence type="ECO:0000313" key="3">
    <source>
        <dbReference type="EMBL" id="RHC66974.1"/>
    </source>
</evidence>
<dbReference type="PANTHER" id="PTHR33375">
    <property type="entry name" value="CHROMOSOME-PARTITIONING PROTEIN PARB-RELATED"/>
    <property type="match status" value="1"/>
</dbReference>
<keyword evidence="4" id="KW-1185">Reference proteome</keyword>
<evidence type="ECO:0000259" key="2">
    <source>
        <dbReference type="Pfam" id="PF02195"/>
    </source>
</evidence>
<feature type="compositionally biased region" description="Basic and acidic residues" evidence="1">
    <location>
        <begin position="326"/>
        <end position="353"/>
    </location>
</feature>
<dbReference type="InterPro" id="IPR036086">
    <property type="entry name" value="ParB/Sulfiredoxin_sf"/>
</dbReference>
<dbReference type="RefSeq" id="WP_118380629.1">
    <property type="nucleotide sequence ID" value="NZ_CABJFJ010000003.1"/>
</dbReference>
<evidence type="ECO:0000313" key="4">
    <source>
        <dbReference type="Proteomes" id="UP000284621"/>
    </source>
</evidence>
<feature type="region of interest" description="Disordered" evidence="1">
    <location>
        <begin position="326"/>
        <end position="359"/>
    </location>
</feature>
<evidence type="ECO:0000256" key="1">
    <source>
        <dbReference type="SAM" id="MobiDB-lite"/>
    </source>
</evidence>
<dbReference type="SUPFAM" id="SSF110849">
    <property type="entry name" value="ParB/Sulfiredoxin"/>
    <property type="match status" value="1"/>
</dbReference>
<dbReference type="EMBL" id="QSID01000003">
    <property type="protein sequence ID" value="RHC66974.1"/>
    <property type="molecule type" value="Genomic_DNA"/>
</dbReference>
<dbReference type="Gene3D" id="3.90.1530.30">
    <property type="match status" value="1"/>
</dbReference>
<dbReference type="InterPro" id="IPR050336">
    <property type="entry name" value="Chromosome_partition/occlusion"/>
</dbReference>